<evidence type="ECO:0000313" key="2">
    <source>
        <dbReference type="Proteomes" id="UP000225706"/>
    </source>
</evidence>
<dbReference type="EMBL" id="LSMT01005399">
    <property type="protein sequence ID" value="PFW98142.1"/>
    <property type="molecule type" value="Genomic_DNA"/>
</dbReference>
<dbReference type="InterPro" id="IPR037221">
    <property type="entry name" value="H-type_lectin_dom_sf"/>
</dbReference>
<protein>
    <submittedName>
        <fullName evidence="1">Uncharacterized protein</fullName>
    </submittedName>
</protein>
<dbReference type="Proteomes" id="UP000225706">
    <property type="component" value="Unassembled WGS sequence"/>
</dbReference>
<sequence>TWMAFAKLHNPLFTEHGSVNFPNTNPPTYGDNNAYCEFVRFTRSYNATPSVQISANHSTTASGNLAPVHNGISTWIENMNISGFRDCAKELYDTRYDPVSVSYAVVT</sequence>
<gene>
    <name evidence="1" type="ORF">AWC38_SpisGene25718</name>
</gene>
<feature type="non-terminal residue" evidence="1">
    <location>
        <position position="107"/>
    </location>
</feature>
<keyword evidence="2" id="KW-1185">Reference proteome</keyword>
<dbReference type="OrthoDB" id="5960765at2759"/>
<organism evidence="1 2">
    <name type="scientific">Stylophora pistillata</name>
    <name type="common">Smooth cauliflower coral</name>
    <dbReference type="NCBI Taxonomy" id="50429"/>
    <lineage>
        <taxon>Eukaryota</taxon>
        <taxon>Metazoa</taxon>
        <taxon>Cnidaria</taxon>
        <taxon>Anthozoa</taxon>
        <taxon>Hexacorallia</taxon>
        <taxon>Scleractinia</taxon>
        <taxon>Astrocoeniina</taxon>
        <taxon>Pocilloporidae</taxon>
        <taxon>Stylophora</taxon>
    </lineage>
</organism>
<dbReference type="SUPFAM" id="SSF141086">
    <property type="entry name" value="Agglutinin HPA-like"/>
    <property type="match status" value="1"/>
</dbReference>
<dbReference type="Gene3D" id="2.60.40.2080">
    <property type="match status" value="1"/>
</dbReference>
<reference evidence="2" key="1">
    <citation type="journal article" date="2017" name="bioRxiv">
        <title>Comparative analysis of the genomes of Stylophora pistillata and Acropora digitifera provides evidence for extensive differences between species of corals.</title>
        <authorList>
            <person name="Voolstra C.R."/>
            <person name="Li Y."/>
            <person name="Liew Y.J."/>
            <person name="Baumgarten S."/>
            <person name="Zoccola D."/>
            <person name="Flot J.-F."/>
            <person name="Tambutte S."/>
            <person name="Allemand D."/>
            <person name="Aranda M."/>
        </authorList>
    </citation>
    <scope>NUCLEOTIDE SEQUENCE [LARGE SCALE GENOMIC DNA]</scope>
</reference>
<proteinExistence type="predicted"/>
<name>A0A2B4Q0M8_STYPI</name>
<dbReference type="AlphaFoldDB" id="A0A2B4Q0M8"/>
<accession>A0A2B4Q0M8</accession>
<evidence type="ECO:0000313" key="1">
    <source>
        <dbReference type="EMBL" id="PFW98142.1"/>
    </source>
</evidence>
<feature type="non-terminal residue" evidence="1">
    <location>
        <position position="1"/>
    </location>
</feature>
<comment type="caution">
    <text evidence="1">The sequence shown here is derived from an EMBL/GenBank/DDBJ whole genome shotgun (WGS) entry which is preliminary data.</text>
</comment>